<dbReference type="AlphaFoldDB" id="A0A9N9RLT6"/>
<dbReference type="InterPro" id="IPR027417">
    <property type="entry name" value="P-loop_NTPase"/>
</dbReference>
<organism evidence="11 12">
    <name type="scientific">Chironomus riparius</name>
    <dbReference type="NCBI Taxonomy" id="315576"/>
    <lineage>
        <taxon>Eukaryota</taxon>
        <taxon>Metazoa</taxon>
        <taxon>Ecdysozoa</taxon>
        <taxon>Arthropoda</taxon>
        <taxon>Hexapoda</taxon>
        <taxon>Insecta</taxon>
        <taxon>Pterygota</taxon>
        <taxon>Neoptera</taxon>
        <taxon>Endopterygota</taxon>
        <taxon>Diptera</taxon>
        <taxon>Nematocera</taxon>
        <taxon>Chironomoidea</taxon>
        <taxon>Chironomidae</taxon>
        <taxon>Chironominae</taxon>
        <taxon>Chironomus</taxon>
    </lineage>
</organism>
<dbReference type="PROSITE" id="PS51195">
    <property type="entry name" value="Q_MOTIF"/>
    <property type="match status" value="1"/>
</dbReference>
<dbReference type="InterPro" id="IPR014001">
    <property type="entry name" value="Helicase_ATP-bd"/>
</dbReference>
<dbReference type="GO" id="GO:0003676">
    <property type="term" value="F:nucleic acid binding"/>
    <property type="evidence" value="ECO:0007669"/>
    <property type="project" value="InterPro"/>
</dbReference>
<proteinExistence type="inferred from homology"/>
<evidence type="ECO:0000259" key="10">
    <source>
        <dbReference type="PROSITE" id="PS51195"/>
    </source>
</evidence>
<evidence type="ECO:0000256" key="4">
    <source>
        <dbReference type="ARBA" id="ARBA00022806"/>
    </source>
</evidence>
<dbReference type="InterPro" id="IPR011545">
    <property type="entry name" value="DEAD/DEAH_box_helicase_dom"/>
</dbReference>
<evidence type="ECO:0000313" key="11">
    <source>
        <dbReference type="EMBL" id="CAG9800668.1"/>
    </source>
</evidence>
<dbReference type="PROSITE" id="PS51194">
    <property type="entry name" value="HELICASE_CTER"/>
    <property type="match status" value="1"/>
</dbReference>
<dbReference type="GO" id="GO:0010468">
    <property type="term" value="P:regulation of gene expression"/>
    <property type="evidence" value="ECO:0007669"/>
    <property type="project" value="UniProtKB-ARBA"/>
</dbReference>
<protein>
    <recommendedName>
        <fullName evidence="1">RNA helicase</fullName>
        <ecNumber evidence="1">3.6.4.13</ecNumber>
    </recommendedName>
</protein>
<evidence type="ECO:0000256" key="3">
    <source>
        <dbReference type="ARBA" id="ARBA00022801"/>
    </source>
</evidence>
<dbReference type="CDD" id="cd18787">
    <property type="entry name" value="SF2_C_DEAD"/>
    <property type="match status" value="1"/>
</dbReference>
<keyword evidence="12" id="KW-1185">Reference proteome</keyword>
<dbReference type="OrthoDB" id="10261904at2759"/>
<evidence type="ECO:0000256" key="7">
    <source>
        <dbReference type="RuleBase" id="RU000492"/>
    </source>
</evidence>
<keyword evidence="2 7" id="KW-0547">Nucleotide-binding</keyword>
<accession>A0A9N9RLT6</accession>
<evidence type="ECO:0000256" key="1">
    <source>
        <dbReference type="ARBA" id="ARBA00012552"/>
    </source>
</evidence>
<dbReference type="PANTHER" id="PTHR47959:SF24">
    <property type="entry name" value="ATP-DEPENDENT RNA HELICASE"/>
    <property type="match status" value="1"/>
</dbReference>
<evidence type="ECO:0000259" key="8">
    <source>
        <dbReference type="PROSITE" id="PS51192"/>
    </source>
</evidence>
<dbReference type="PROSITE" id="PS51192">
    <property type="entry name" value="HELICASE_ATP_BIND_1"/>
    <property type="match status" value="1"/>
</dbReference>
<dbReference type="Gene3D" id="3.40.50.300">
    <property type="entry name" value="P-loop containing nucleotide triphosphate hydrolases"/>
    <property type="match status" value="2"/>
</dbReference>
<dbReference type="SMART" id="SM00490">
    <property type="entry name" value="HELICc"/>
    <property type="match status" value="1"/>
</dbReference>
<feature type="domain" description="Helicase C-terminal" evidence="9">
    <location>
        <begin position="235"/>
        <end position="384"/>
    </location>
</feature>
<reference evidence="11" key="1">
    <citation type="submission" date="2022-01" db="EMBL/GenBank/DDBJ databases">
        <authorList>
            <person name="King R."/>
        </authorList>
    </citation>
    <scope>NUCLEOTIDE SEQUENCE</scope>
</reference>
<evidence type="ECO:0000256" key="2">
    <source>
        <dbReference type="ARBA" id="ARBA00022741"/>
    </source>
</evidence>
<sequence>MTSSNTFESLGCSQWICKQMKKLGLKSPTAIQEKCIPEILKGRDCIGAAKTGSGKTFSFALPILQKLSEEPTHNFALILTPTHELAYQISEQFLVAGQPMNLRVCVISGGTDQIQESLRLQSRPHIIVAMPGRLESHLTGCNTLSFESIKFLVIDEADRVLSGSFDEALTVIERFLPKERQNLFFSATMKESFKQSSLFPISEDVFEWSEDTTIKTVDTLDQRYVLCADYDRDMVLVEIVRSYKEDNPDSNIIIFTNKKKDCQVLSIALNSVGLENVCLHGFMRQKERVAALSRFKSNIVRILIATDVASRGLDIPNVQLVLNHRLPKFPNEYIHRVGRTARCGRKGLAISIFRFPRDLNFLAEIEGLINTELKEHLIDQRLVERIFMQVSVAIHEAETKVDNDDFDERIENYRKKRWILEGKDPDEEEAKWQKEIKRRIKARKASRKVEKQNDKPKIAIEDNRFKNVEEKKKKFKKVDLTRKDFKVKKTLPNSADLAKAIKKSSRKQKSEK</sequence>
<name>A0A9N9RLT6_9DIPT</name>
<dbReference type="SMART" id="SM00487">
    <property type="entry name" value="DEXDc"/>
    <property type="match status" value="1"/>
</dbReference>
<evidence type="ECO:0000256" key="5">
    <source>
        <dbReference type="ARBA" id="ARBA00022840"/>
    </source>
</evidence>
<dbReference type="Pfam" id="PF00270">
    <property type="entry name" value="DEAD"/>
    <property type="match status" value="1"/>
</dbReference>
<dbReference type="Proteomes" id="UP001153620">
    <property type="component" value="Chromosome 1"/>
</dbReference>
<dbReference type="SUPFAM" id="SSF52540">
    <property type="entry name" value="P-loop containing nucleoside triphosphate hydrolases"/>
    <property type="match status" value="1"/>
</dbReference>
<evidence type="ECO:0000256" key="6">
    <source>
        <dbReference type="PROSITE-ProRule" id="PRU00552"/>
    </source>
</evidence>
<comment type="similarity">
    <text evidence="7">Belongs to the DEAD box helicase family.</text>
</comment>
<dbReference type="Pfam" id="PF00271">
    <property type="entry name" value="Helicase_C"/>
    <property type="match status" value="1"/>
</dbReference>
<dbReference type="InterPro" id="IPR014014">
    <property type="entry name" value="RNA_helicase_DEAD_Q_motif"/>
</dbReference>
<reference evidence="11" key="2">
    <citation type="submission" date="2022-10" db="EMBL/GenBank/DDBJ databases">
        <authorList>
            <consortium name="ENA_rothamsted_submissions"/>
            <consortium name="culmorum"/>
            <person name="King R."/>
        </authorList>
    </citation>
    <scope>NUCLEOTIDE SEQUENCE</scope>
</reference>
<keyword evidence="5 7" id="KW-0067">ATP-binding</keyword>
<evidence type="ECO:0000313" key="12">
    <source>
        <dbReference type="Proteomes" id="UP001153620"/>
    </source>
</evidence>
<dbReference type="PROSITE" id="PS00039">
    <property type="entry name" value="DEAD_ATP_HELICASE"/>
    <property type="match status" value="1"/>
</dbReference>
<dbReference type="CDD" id="cd17955">
    <property type="entry name" value="DEADc_DDX49"/>
    <property type="match status" value="1"/>
</dbReference>
<feature type="short sequence motif" description="Q motif" evidence="6">
    <location>
        <begin position="5"/>
        <end position="33"/>
    </location>
</feature>
<gene>
    <name evidence="11" type="ORF">CHIRRI_LOCUS3607</name>
</gene>
<dbReference type="EMBL" id="OU895877">
    <property type="protein sequence ID" value="CAG9800668.1"/>
    <property type="molecule type" value="Genomic_DNA"/>
</dbReference>
<keyword evidence="3 7" id="KW-0378">Hydrolase</keyword>
<dbReference type="GO" id="GO:0005524">
    <property type="term" value="F:ATP binding"/>
    <property type="evidence" value="ECO:0007669"/>
    <property type="project" value="UniProtKB-KW"/>
</dbReference>
<keyword evidence="4 7" id="KW-0347">Helicase</keyword>
<feature type="domain" description="DEAD-box RNA helicase Q" evidence="10">
    <location>
        <begin position="5"/>
        <end position="33"/>
    </location>
</feature>
<dbReference type="InterPro" id="IPR000629">
    <property type="entry name" value="RNA-helicase_DEAD-box_CS"/>
</dbReference>
<dbReference type="GO" id="GO:0005829">
    <property type="term" value="C:cytosol"/>
    <property type="evidence" value="ECO:0007669"/>
    <property type="project" value="TreeGrafter"/>
</dbReference>
<dbReference type="EC" id="3.6.4.13" evidence="1"/>
<dbReference type="InterPro" id="IPR050079">
    <property type="entry name" value="DEAD_box_RNA_helicase"/>
</dbReference>
<dbReference type="PANTHER" id="PTHR47959">
    <property type="entry name" value="ATP-DEPENDENT RNA HELICASE RHLE-RELATED"/>
    <property type="match status" value="1"/>
</dbReference>
<dbReference type="GO" id="GO:0016787">
    <property type="term" value="F:hydrolase activity"/>
    <property type="evidence" value="ECO:0007669"/>
    <property type="project" value="UniProtKB-KW"/>
</dbReference>
<feature type="domain" description="Helicase ATP-binding" evidence="8">
    <location>
        <begin position="36"/>
        <end position="207"/>
    </location>
</feature>
<evidence type="ECO:0000259" key="9">
    <source>
        <dbReference type="PROSITE" id="PS51194"/>
    </source>
</evidence>
<dbReference type="GO" id="GO:0003724">
    <property type="term" value="F:RNA helicase activity"/>
    <property type="evidence" value="ECO:0007669"/>
    <property type="project" value="UniProtKB-EC"/>
</dbReference>
<dbReference type="InterPro" id="IPR001650">
    <property type="entry name" value="Helicase_C-like"/>
</dbReference>